<dbReference type="EMBL" id="LC088506">
    <property type="protein sequence ID" value="BAV58194.1"/>
    <property type="molecule type" value="mRNA"/>
</dbReference>
<protein>
    <submittedName>
        <fullName evidence="1">Uncharacterized protein</fullName>
    </submittedName>
</protein>
<evidence type="ECO:0000313" key="1">
    <source>
        <dbReference type="EMBL" id="BAV58194.1"/>
    </source>
</evidence>
<proteinExistence type="evidence at transcript level"/>
<accession>A0A1C9ZW85</accession>
<gene>
    <name evidence="1" type="primary">6377m</name>
</gene>
<reference evidence="1" key="1">
    <citation type="submission" date="2015-10" db="EMBL/GenBank/DDBJ databases">
        <title>Evolution of the mating-type locus in an isomorphic haploid-diploid life cycle and isogamy.</title>
        <authorList>
            <person name="Yamazaki T."/>
            <person name="Suzuki R."/>
            <person name="Ichihara K."/>
            <person name="Toyoda A."/>
            <person name="Kuwano K."/>
            <person name="Kawano S."/>
        </authorList>
    </citation>
    <scope>NUCLEOTIDE SEQUENCE</scope>
    <source>
        <strain evidence="1">MGEC-2</strain>
    </source>
</reference>
<dbReference type="AlphaFoldDB" id="A0A1C9ZW85"/>
<name>A0A1C9ZW85_9CHLO</name>
<organism evidence="1">
    <name type="scientific">Ulva partita</name>
    <dbReference type="NCBI Taxonomy" id="1605170"/>
    <lineage>
        <taxon>Eukaryota</taxon>
        <taxon>Viridiplantae</taxon>
        <taxon>Chlorophyta</taxon>
        <taxon>core chlorophytes</taxon>
        <taxon>Ulvophyceae</taxon>
        <taxon>OUU clade</taxon>
        <taxon>Ulvales</taxon>
        <taxon>Ulvaceae</taxon>
        <taxon>Ulva</taxon>
    </lineage>
</organism>
<sequence length="59" mass="6450">MVTDVMLIFATLESCIRAERAVRGSVQESLVSQVRLMSCVCACDSAKQLQVSLSQTRVT</sequence>